<reference evidence="1 2" key="1">
    <citation type="submission" date="2018-11" db="EMBL/GenBank/DDBJ databases">
        <authorList>
            <consortium name="Pathogen Informatics"/>
        </authorList>
    </citation>
    <scope>NUCLEOTIDE SEQUENCE [LARGE SCALE GENOMIC DNA]</scope>
</reference>
<organism evidence="1 2">
    <name type="scientific">Strongylus vulgaris</name>
    <name type="common">Blood worm</name>
    <dbReference type="NCBI Taxonomy" id="40348"/>
    <lineage>
        <taxon>Eukaryota</taxon>
        <taxon>Metazoa</taxon>
        <taxon>Ecdysozoa</taxon>
        <taxon>Nematoda</taxon>
        <taxon>Chromadorea</taxon>
        <taxon>Rhabditida</taxon>
        <taxon>Rhabditina</taxon>
        <taxon>Rhabditomorpha</taxon>
        <taxon>Strongyloidea</taxon>
        <taxon>Strongylidae</taxon>
        <taxon>Strongylus</taxon>
    </lineage>
</organism>
<evidence type="ECO:0000313" key="2">
    <source>
        <dbReference type="Proteomes" id="UP000270094"/>
    </source>
</evidence>
<protein>
    <submittedName>
        <fullName evidence="1">Uncharacterized protein</fullName>
    </submittedName>
</protein>
<dbReference type="Proteomes" id="UP000270094">
    <property type="component" value="Unassembled WGS sequence"/>
</dbReference>
<evidence type="ECO:0000313" key="1">
    <source>
        <dbReference type="EMBL" id="VDM67867.1"/>
    </source>
</evidence>
<sequence length="67" mass="7652">MERKFMLTISTMPLIAKSAISLLISQIQYTLQVILCCSLWLNTKNLSPNKVQFSLTEMMLLNTQQST</sequence>
<dbReference type="EMBL" id="UYYB01006817">
    <property type="protein sequence ID" value="VDM67867.1"/>
    <property type="molecule type" value="Genomic_DNA"/>
</dbReference>
<dbReference type="AlphaFoldDB" id="A0A3P7IUE6"/>
<accession>A0A3P7IUE6</accession>
<keyword evidence="2" id="KW-1185">Reference proteome</keyword>
<name>A0A3P7IUE6_STRVU</name>
<proteinExistence type="predicted"/>
<gene>
    <name evidence="1" type="ORF">SVUK_LOCUS2865</name>
</gene>